<name>C5BNP8_TERTT</name>
<evidence type="ECO:0000313" key="5">
    <source>
        <dbReference type="Proteomes" id="UP000009080"/>
    </source>
</evidence>
<dbReference type="EMBL" id="CP001614">
    <property type="protein sequence ID" value="ACR14055.1"/>
    <property type="molecule type" value="Genomic_DNA"/>
</dbReference>
<dbReference type="PANTHER" id="PTHR43674">
    <property type="entry name" value="NITRILASE C965.09-RELATED"/>
    <property type="match status" value="1"/>
</dbReference>
<dbReference type="eggNOG" id="COG0388">
    <property type="taxonomic scope" value="Bacteria"/>
</dbReference>
<dbReference type="CDD" id="cd07574">
    <property type="entry name" value="nitrilase_Rim1_like"/>
    <property type="match status" value="1"/>
</dbReference>
<dbReference type="Gene3D" id="3.60.110.10">
    <property type="entry name" value="Carbon-nitrogen hydrolase"/>
    <property type="match status" value="1"/>
</dbReference>
<evidence type="ECO:0000313" key="4">
    <source>
        <dbReference type="EMBL" id="ACR14055.1"/>
    </source>
</evidence>
<gene>
    <name evidence="4" type="ordered locus">TERTU_0619</name>
</gene>
<comment type="similarity">
    <text evidence="1">Belongs to the carbon-nitrogen hydrolase superfamily. NIT1/NIT2 family.</text>
</comment>
<feature type="domain" description="CN hydrolase" evidence="3">
    <location>
        <begin position="5"/>
        <end position="263"/>
    </location>
</feature>
<evidence type="ECO:0000259" key="3">
    <source>
        <dbReference type="PROSITE" id="PS50263"/>
    </source>
</evidence>
<reference evidence="4 5" key="1">
    <citation type="journal article" date="2009" name="PLoS ONE">
        <title>The complete genome of Teredinibacter turnerae T7901: an intracellular endosymbiont of marine wood-boring bivalves (shipworms).</title>
        <authorList>
            <person name="Yang J.C."/>
            <person name="Madupu R."/>
            <person name="Durkin A.S."/>
            <person name="Ekborg N.A."/>
            <person name="Pedamallu C.S."/>
            <person name="Hostetler J.B."/>
            <person name="Radune D."/>
            <person name="Toms B.S."/>
            <person name="Henrissat B."/>
            <person name="Coutinho P.M."/>
            <person name="Schwarz S."/>
            <person name="Field L."/>
            <person name="Trindade-Silva A.E."/>
            <person name="Soares C.A.G."/>
            <person name="Elshahawi S."/>
            <person name="Hanora A."/>
            <person name="Schmidt E.W."/>
            <person name="Haygood M.G."/>
            <person name="Posfai J."/>
            <person name="Benner J."/>
            <person name="Madinger C."/>
            <person name="Nove J."/>
            <person name="Anton B."/>
            <person name="Chaudhary K."/>
            <person name="Foster J."/>
            <person name="Holman A."/>
            <person name="Kumar S."/>
            <person name="Lessard P.A."/>
            <person name="Luyten Y.A."/>
            <person name="Slatko B."/>
            <person name="Wood N."/>
            <person name="Wu B."/>
            <person name="Teplitski M."/>
            <person name="Mougous J.D."/>
            <person name="Ward N."/>
            <person name="Eisen J.A."/>
            <person name="Badger J.H."/>
            <person name="Distel D.L."/>
        </authorList>
    </citation>
    <scope>NUCLEOTIDE SEQUENCE [LARGE SCALE GENOMIC DNA]</scope>
    <source>
        <strain evidence="5">ATCC 39867 / T7901</strain>
    </source>
</reference>
<dbReference type="GO" id="GO:0016811">
    <property type="term" value="F:hydrolase activity, acting on carbon-nitrogen (but not peptide) bonds, in linear amides"/>
    <property type="evidence" value="ECO:0007669"/>
    <property type="project" value="TreeGrafter"/>
</dbReference>
<protein>
    <submittedName>
        <fullName evidence="4">Hydrolase, carbon-nitrogen family</fullName>
    </submittedName>
</protein>
<dbReference type="OrthoDB" id="9811121at2"/>
<accession>C5BNP8</accession>
<dbReference type="InterPro" id="IPR003010">
    <property type="entry name" value="C-N_Hydrolase"/>
</dbReference>
<dbReference type="HOGENOM" id="CLU_030130_5_0_6"/>
<dbReference type="KEGG" id="ttu:TERTU_0619"/>
<sequence>MSHLVRIAAAQYPIDEPSTLQAYLDKISQWVAEAAARADLLVFPEYAGAEAMAVFGRDINKNLLQATFELQTLVPAIDAHMADLARRYGVYILAPSLPVAAADGSLRNVATMYGPQGFVGAQRKRVLTPFDKQEWQLTAGEAYTLFITPFGLIGVAICYDVEFPLQVRALCEAGATLILCPSCTDSVAGYWRVRLGAMARALENQCVVVQSPTVGTAEWTTALDVNCGAAGIFAPPDSTLSNDGVLALGEMDKPQWLYSTVNLEDILRLRQHGDVRGFSDWHLQLKSGGG</sequence>
<dbReference type="PROSITE" id="PS50263">
    <property type="entry name" value="CN_HYDROLASE"/>
    <property type="match status" value="1"/>
</dbReference>
<dbReference type="PROSITE" id="PS01227">
    <property type="entry name" value="UPF0012"/>
    <property type="match status" value="1"/>
</dbReference>
<dbReference type="Pfam" id="PF00795">
    <property type="entry name" value="CN_hydrolase"/>
    <property type="match status" value="1"/>
</dbReference>
<evidence type="ECO:0000256" key="1">
    <source>
        <dbReference type="ARBA" id="ARBA00010613"/>
    </source>
</evidence>
<dbReference type="InterPro" id="IPR036526">
    <property type="entry name" value="C-N_Hydrolase_sf"/>
</dbReference>
<dbReference type="SUPFAM" id="SSF56317">
    <property type="entry name" value="Carbon-nitrogen hydrolase"/>
    <property type="match status" value="1"/>
</dbReference>
<dbReference type="PANTHER" id="PTHR43674:SF16">
    <property type="entry name" value="CARBON-NITROGEN FAMILY, PUTATIVE (AFU_ORTHOLOGUE AFUA_5G02350)-RELATED"/>
    <property type="match status" value="1"/>
</dbReference>
<dbReference type="AlphaFoldDB" id="C5BNP8"/>
<evidence type="ECO:0000256" key="2">
    <source>
        <dbReference type="ARBA" id="ARBA00022801"/>
    </source>
</evidence>
<keyword evidence="5" id="KW-1185">Reference proteome</keyword>
<dbReference type="Proteomes" id="UP000009080">
    <property type="component" value="Chromosome"/>
</dbReference>
<dbReference type="InterPro" id="IPR050345">
    <property type="entry name" value="Aliph_Amidase/BUP"/>
</dbReference>
<proteinExistence type="inferred from homology"/>
<organism evidence="4 5">
    <name type="scientific">Teredinibacter turnerae (strain ATCC 39867 / T7901)</name>
    <dbReference type="NCBI Taxonomy" id="377629"/>
    <lineage>
        <taxon>Bacteria</taxon>
        <taxon>Pseudomonadati</taxon>
        <taxon>Pseudomonadota</taxon>
        <taxon>Gammaproteobacteria</taxon>
        <taxon>Cellvibrionales</taxon>
        <taxon>Cellvibrionaceae</taxon>
        <taxon>Teredinibacter</taxon>
    </lineage>
</organism>
<dbReference type="InterPro" id="IPR001110">
    <property type="entry name" value="UPF0012_CS"/>
</dbReference>
<keyword evidence="2 4" id="KW-0378">Hydrolase</keyword>
<dbReference type="RefSeq" id="WP_015820171.1">
    <property type="nucleotide sequence ID" value="NC_012997.1"/>
</dbReference>
<dbReference type="STRING" id="377629.TERTU_0619"/>